<dbReference type="GO" id="GO:0005524">
    <property type="term" value="F:ATP binding"/>
    <property type="evidence" value="ECO:0007669"/>
    <property type="project" value="UniProtKB-KW"/>
</dbReference>
<dbReference type="Pfam" id="PF00672">
    <property type="entry name" value="HAMP"/>
    <property type="match status" value="1"/>
</dbReference>
<evidence type="ECO:0000259" key="17">
    <source>
        <dbReference type="PROSITE" id="PS50885"/>
    </source>
</evidence>
<name>A0A8J3AEU3_9BACI</name>
<dbReference type="SMART" id="SM00387">
    <property type="entry name" value="HATPase_c"/>
    <property type="match status" value="1"/>
</dbReference>
<evidence type="ECO:0000256" key="5">
    <source>
        <dbReference type="ARBA" id="ARBA00022553"/>
    </source>
</evidence>
<dbReference type="OrthoDB" id="9762826at2"/>
<gene>
    <name evidence="18" type="ORF">GCM10007380_05380</name>
</gene>
<evidence type="ECO:0000256" key="2">
    <source>
        <dbReference type="ARBA" id="ARBA00004651"/>
    </source>
</evidence>
<reference evidence="19" key="1">
    <citation type="journal article" date="2019" name="Int. J. Syst. Evol. Microbiol.">
        <title>The Global Catalogue of Microorganisms (GCM) 10K type strain sequencing project: providing services to taxonomists for standard genome sequencing and annotation.</title>
        <authorList>
            <consortium name="The Broad Institute Genomics Platform"/>
            <consortium name="The Broad Institute Genome Sequencing Center for Infectious Disease"/>
            <person name="Wu L."/>
            <person name="Ma J."/>
        </authorList>
    </citation>
    <scope>NUCLEOTIDE SEQUENCE [LARGE SCALE GENOMIC DNA]</scope>
    <source>
        <strain evidence="19">CGMCC 1.14993</strain>
    </source>
</reference>
<protein>
    <recommendedName>
        <fullName evidence="3">histidine kinase</fullName>
        <ecNumber evidence="3">2.7.13.3</ecNumber>
    </recommendedName>
</protein>
<dbReference type="Gene3D" id="3.30.565.10">
    <property type="entry name" value="Histidine kinase-like ATPase, C-terminal domain"/>
    <property type="match status" value="1"/>
</dbReference>
<evidence type="ECO:0000256" key="11">
    <source>
        <dbReference type="ARBA" id="ARBA00022989"/>
    </source>
</evidence>
<accession>A0A8J3AEU3</accession>
<evidence type="ECO:0000256" key="10">
    <source>
        <dbReference type="ARBA" id="ARBA00022840"/>
    </source>
</evidence>
<evidence type="ECO:0000256" key="14">
    <source>
        <dbReference type="SAM" id="Coils"/>
    </source>
</evidence>
<dbReference type="InterPro" id="IPR050398">
    <property type="entry name" value="HssS/ArlS-like"/>
</dbReference>
<dbReference type="Gene3D" id="1.10.287.130">
    <property type="match status" value="1"/>
</dbReference>
<dbReference type="InterPro" id="IPR005467">
    <property type="entry name" value="His_kinase_dom"/>
</dbReference>
<sequence>MKNRLHDISDELNEISLKDLNQSVSEYEKKYNVTIAIQPISSNNDEFNGALRDSLNQKKVTLNKFWVTEDTIHRVKEGKKVSKIYDQGKLKSSFLVDFIEKDQHFILIGVSIVYLSEAVKIVNQFTISIMILLILILISMVWIWSKKITDPLKELKDISKEIAKLDFRKVDIHTNDEIEELAESINEMSEKLQVAHEDLNERNANLKRFISDITHELKTPLALIKAYSVGIQDGIDDGTYVETILKQTDQINHLIDELLALSRIERETLHIQEVDFIHLVNRCIQNYEIELNRSDITIHLDQNDIQQVFVEADLGQMERVINNLLSNAIKYTENNKIFISYKESEKEYLFHIENNTKFNNPERLQNVWEPFYVMEASRNKNMSGTGLGLAIVRSILNRHHLRHEVSLINGKIRFTIHFSKKYKEKPHL</sequence>
<dbReference type="RefSeq" id="WP_158093183.1">
    <property type="nucleotide sequence ID" value="NZ_BMHB01000001.1"/>
</dbReference>
<feature type="domain" description="Histidine kinase" evidence="16">
    <location>
        <begin position="212"/>
        <end position="414"/>
    </location>
</feature>
<dbReference type="InterPro" id="IPR003660">
    <property type="entry name" value="HAMP_dom"/>
</dbReference>
<keyword evidence="4" id="KW-1003">Cell membrane</keyword>
<keyword evidence="5" id="KW-0597">Phosphoprotein</keyword>
<organism evidence="18 19">
    <name type="scientific">Gottfriedia solisilvae</name>
    <dbReference type="NCBI Taxonomy" id="1516104"/>
    <lineage>
        <taxon>Bacteria</taxon>
        <taxon>Bacillati</taxon>
        <taxon>Bacillota</taxon>
        <taxon>Bacilli</taxon>
        <taxon>Bacillales</taxon>
        <taxon>Bacillaceae</taxon>
        <taxon>Gottfriedia</taxon>
    </lineage>
</organism>
<evidence type="ECO:0000256" key="12">
    <source>
        <dbReference type="ARBA" id="ARBA00023012"/>
    </source>
</evidence>
<evidence type="ECO:0000256" key="9">
    <source>
        <dbReference type="ARBA" id="ARBA00022777"/>
    </source>
</evidence>
<evidence type="ECO:0000313" key="19">
    <source>
        <dbReference type="Proteomes" id="UP000626244"/>
    </source>
</evidence>
<dbReference type="InterPro" id="IPR003661">
    <property type="entry name" value="HisK_dim/P_dom"/>
</dbReference>
<comment type="subcellular location">
    <subcellularLocation>
        <location evidence="2">Cell membrane</location>
        <topology evidence="2">Multi-pass membrane protein</topology>
    </subcellularLocation>
</comment>
<dbReference type="AlphaFoldDB" id="A0A8J3AEU3"/>
<dbReference type="Pfam" id="PF02518">
    <property type="entry name" value="HATPase_c"/>
    <property type="match status" value="1"/>
</dbReference>
<feature type="coiled-coil region" evidence="14">
    <location>
        <begin position="175"/>
        <end position="205"/>
    </location>
</feature>
<keyword evidence="19" id="KW-1185">Reference proteome</keyword>
<dbReference type="PANTHER" id="PTHR45528">
    <property type="entry name" value="SENSOR HISTIDINE KINASE CPXA"/>
    <property type="match status" value="1"/>
</dbReference>
<keyword evidence="6" id="KW-0808">Transferase</keyword>
<dbReference type="GO" id="GO:0005886">
    <property type="term" value="C:plasma membrane"/>
    <property type="evidence" value="ECO:0007669"/>
    <property type="project" value="UniProtKB-SubCell"/>
</dbReference>
<keyword evidence="12" id="KW-0902">Two-component regulatory system</keyword>
<proteinExistence type="predicted"/>
<dbReference type="CDD" id="cd00082">
    <property type="entry name" value="HisKA"/>
    <property type="match status" value="1"/>
</dbReference>
<evidence type="ECO:0000256" key="1">
    <source>
        <dbReference type="ARBA" id="ARBA00000085"/>
    </source>
</evidence>
<keyword evidence="10" id="KW-0067">ATP-binding</keyword>
<dbReference type="GO" id="GO:0000155">
    <property type="term" value="F:phosphorelay sensor kinase activity"/>
    <property type="evidence" value="ECO:0007669"/>
    <property type="project" value="InterPro"/>
</dbReference>
<dbReference type="EC" id="2.7.13.3" evidence="3"/>
<evidence type="ECO:0000259" key="16">
    <source>
        <dbReference type="PROSITE" id="PS50109"/>
    </source>
</evidence>
<dbReference type="SMART" id="SM00304">
    <property type="entry name" value="HAMP"/>
    <property type="match status" value="1"/>
</dbReference>
<dbReference type="PANTHER" id="PTHR45528:SF1">
    <property type="entry name" value="SENSOR HISTIDINE KINASE CPXA"/>
    <property type="match status" value="1"/>
</dbReference>
<keyword evidence="13 15" id="KW-0472">Membrane</keyword>
<keyword evidence="8" id="KW-0547">Nucleotide-binding</keyword>
<evidence type="ECO:0000256" key="3">
    <source>
        <dbReference type="ARBA" id="ARBA00012438"/>
    </source>
</evidence>
<dbReference type="PROSITE" id="PS50109">
    <property type="entry name" value="HIS_KIN"/>
    <property type="match status" value="1"/>
</dbReference>
<comment type="catalytic activity">
    <reaction evidence="1">
        <text>ATP + protein L-histidine = ADP + protein N-phospho-L-histidine.</text>
        <dbReference type="EC" id="2.7.13.3"/>
    </reaction>
</comment>
<comment type="caution">
    <text evidence="18">The sequence shown here is derived from an EMBL/GenBank/DDBJ whole genome shotgun (WGS) entry which is preliminary data.</text>
</comment>
<dbReference type="InterPro" id="IPR036890">
    <property type="entry name" value="HATPase_C_sf"/>
</dbReference>
<feature type="transmembrane region" description="Helical" evidence="15">
    <location>
        <begin position="125"/>
        <end position="144"/>
    </location>
</feature>
<dbReference type="CDD" id="cd06225">
    <property type="entry name" value="HAMP"/>
    <property type="match status" value="1"/>
</dbReference>
<dbReference type="EMBL" id="BMHB01000001">
    <property type="protein sequence ID" value="GGI10950.1"/>
    <property type="molecule type" value="Genomic_DNA"/>
</dbReference>
<evidence type="ECO:0000256" key="15">
    <source>
        <dbReference type="SAM" id="Phobius"/>
    </source>
</evidence>
<feature type="domain" description="HAMP" evidence="17">
    <location>
        <begin position="146"/>
        <end position="197"/>
    </location>
</feature>
<dbReference type="SUPFAM" id="SSF47384">
    <property type="entry name" value="Homodimeric domain of signal transducing histidine kinase"/>
    <property type="match status" value="1"/>
</dbReference>
<keyword evidence="7 15" id="KW-0812">Transmembrane</keyword>
<dbReference type="Pfam" id="PF00512">
    <property type="entry name" value="HisKA"/>
    <property type="match status" value="1"/>
</dbReference>
<evidence type="ECO:0000313" key="18">
    <source>
        <dbReference type="EMBL" id="GGI10950.1"/>
    </source>
</evidence>
<dbReference type="SUPFAM" id="SSF158472">
    <property type="entry name" value="HAMP domain-like"/>
    <property type="match status" value="1"/>
</dbReference>
<keyword evidence="11 15" id="KW-1133">Transmembrane helix</keyword>
<dbReference type="SMART" id="SM00388">
    <property type="entry name" value="HisKA"/>
    <property type="match status" value="1"/>
</dbReference>
<evidence type="ECO:0000256" key="13">
    <source>
        <dbReference type="ARBA" id="ARBA00023136"/>
    </source>
</evidence>
<keyword evidence="9 18" id="KW-0418">Kinase</keyword>
<evidence type="ECO:0000256" key="8">
    <source>
        <dbReference type="ARBA" id="ARBA00022741"/>
    </source>
</evidence>
<dbReference type="Proteomes" id="UP000626244">
    <property type="component" value="Unassembled WGS sequence"/>
</dbReference>
<dbReference type="InterPro" id="IPR036097">
    <property type="entry name" value="HisK_dim/P_sf"/>
</dbReference>
<dbReference type="InterPro" id="IPR003594">
    <property type="entry name" value="HATPase_dom"/>
</dbReference>
<evidence type="ECO:0000256" key="6">
    <source>
        <dbReference type="ARBA" id="ARBA00022679"/>
    </source>
</evidence>
<evidence type="ECO:0000256" key="4">
    <source>
        <dbReference type="ARBA" id="ARBA00022475"/>
    </source>
</evidence>
<keyword evidence="14" id="KW-0175">Coiled coil</keyword>
<dbReference type="Gene3D" id="6.10.340.10">
    <property type="match status" value="1"/>
</dbReference>
<dbReference type="PROSITE" id="PS50885">
    <property type="entry name" value="HAMP"/>
    <property type="match status" value="1"/>
</dbReference>
<dbReference type="SUPFAM" id="SSF55874">
    <property type="entry name" value="ATPase domain of HSP90 chaperone/DNA topoisomerase II/histidine kinase"/>
    <property type="match status" value="1"/>
</dbReference>
<evidence type="ECO:0000256" key="7">
    <source>
        <dbReference type="ARBA" id="ARBA00022692"/>
    </source>
</evidence>